<dbReference type="PANTHER" id="PTHR43391">
    <property type="entry name" value="RETINOL DEHYDROGENASE-RELATED"/>
    <property type="match status" value="1"/>
</dbReference>
<dbReference type="Gene3D" id="3.40.50.720">
    <property type="entry name" value="NAD(P)-binding Rossmann-like Domain"/>
    <property type="match status" value="1"/>
</dbReference>
<comment type="similarity">
    <text evidence="1">Belongs to the short-chain dehydrogenases/reductases (SDR) family.</text>
</comment>
<name>A0A382JNB1_9ZZZZ</name>
<dbReference type="AlphaFoldDB" id="A0A382JNB1"/>
<keyword evidence="2" id="KW-0560">Oxidoreductase</keyword>
<dbReference type="InterPro" id="IPR002347">
    <property type="entry name" value="SDR_fam"/>
</dbReference>
<dbReference type="SUPFAM" id="SSF51735">
    <property type="entry name" value="NAD(P)-binding Rossmann-fold domains"/>
    <property type="match status" value="1"/>
</dbReference>
<dbReference type="GO" id="GO:0016491">
    <property type="term" value="F:oxidoreductase activity"/>
    <property type="evidence" value="ECO:0007669"/>
    <property type="project" value="UniProtKB-KW"/>
</dbReference>
<dbReference type="PANTHER" id="PTHR43391:SF82">
    <property type="entry name" value="OXIDOREDUCTASE SADH-RELATED"/>
    <property type="match status" value="1"/>
</dbReference>
<dbReference type="InterPro" id="IPR036291">
    <property type="entry name" value="NAD(P)-bd_dom_sf"/>
</dbReference>
<proteinExistence type="inferred from homology"/>
<protein>
    <recommendedName>
        <fullName evidence="4">Short-chain dehydrogenase</fullName>
    </recommendedName>
</protein>
<evidence type="ECO:0000256" key="1">
    <source>
        <dbReference type="ARBA" id="ARBA00006484"/>
    </source>
</evidence>
<evidence type="ECO:0008006" key="4">
    <source>
        <dbReference type="Google" id="ProtNLM"/>
    </source>
</evidence>
<gene>
    <name evidence="3" type="ORF">METZ01_LOCUS265421</name>
</gene>
<reference evidence="3" key="1">
    <citation type="submission" date="2018-05" db="EMBL/GenBank/DDBJ databases">
        <authorList>
            <person name="Lanie J.A."/>
            <person name="Ng W.-L."/>
            <person name="Kazmierczak K.M."/>
            <person name="Andrzejewski T.M."/>
            <person name="Davidsen T.M."/>
            <person name="Wayne K.J."/>
            <person name="Tettelin H."/>
            <person name="Glass J.I."/>
            <person name="Rusch D."/>
            <person name="Podicherti R."/>
            <person name="Tsui H.-C.T."/>
            <person name="Winkler M.E."/>
        </authorList>
    </citation>
    <scope>NUCLEOTIDE SEQUENCE</scope>
</reference>
<sequence length="273" mass="29571">MTLPHRAIFITGGAGGMGLETGRLFLRAGWRVGLFDVDQAALRVAEKEFDAGQVMTRALDVTDESDFTAAMEAFSDFSDGRMDILFNNAGIAPGGLLEEMSTETIRSVIDVNVLGVIYGIRAALPLMRATDNALCMSTSSSVATFGHAMRAVYTASKFAVKGLTEALSLELESYGIRTADVLPGCIDTPMLRAESAKGAGRPFELSMLDRLPKQGAYRLMPATAIAEAVWAAYHDSDQIHFYVPEEVGDTDKVKATDIQAARSEIKDFLFRPR</sequence>
<dbReference type="NCBIfam" id="NF006123">
    <property type="entry name" value="PRK08267.1"/>
    <property type="match status" value="1"/>
</dbReference>
<dbReference type="Pfam" id="PF00106">
    <property type="entry name" value="adh_short"/>
    <property type="match status" value="1"/>
</dbReference>
<dbReference type="PRINTS" id="PR00081">
    <property type="entry name" value="GDHRDH"/>
</dbReference>
<evidence type="ECO:0000313" key="3">
    <source>
        <dbReference type="EMBL" id="SVC12567.1"/>
    </source>
</evidence>
<dbReference type="InterPro" id="IPR020904">
    <property type="entry name" value="Sc_DH/Rdtase_CS"/>
</dbReference>
<accession>A0A382JNB1</accession>
<dbReference type="PRINTS" id="PR00080">
    <property type="entry name" value="SDRFAMILY"/>
</dbReference>
<evidence type="ECO:0000256" key="2">
    <source>
        <dbReference type="ARBA" id="ARBA00023002"/>
    </source>
</evidence>
<organism evidence="3">
    <name type="scientific">marine metagenome</name>
    <dbReference type="NCBI Taxonomy" id="408172"/>
    <lineage>
        <taxon>unclassified sequences</taxon>
        <taxon>metagenomes</taxon>
        <taxon>ecological metagenomes</taxon>
    </lineage>
</organism>
<dbReference type="EMBL" id="UINC01074906">
    <property type="protein sequence ID" value="SVC12567.1"/>
    <property type="molecule type" value="Genomic_DNA"/>
</dbReference>
<dbReference type="PROSITE" id="PS00061">
    <property type="entry name" value="ADH_SHORT"/>
    <property type="match status" value="1"/>
</dbReference>